<organism evidence="2 3">
    <name type="scientific">Rhizopus delemar</name>
    <dbReference type="NCBI Taxonomy" id="936053"/>
    <lineage>
        <taxon>Eukaryota</taxon>
        <taxon>Fungi</taxon>
        <taxon>Fungi incertae sedis</taxon>
        <taxon>Mucoromycota</taxon>
        <taxon>Mucoromycotina</taxon>
        <taxon>Mucoromycetes</taxon>
        <taxon>Mucorales</taxon>
        <taxon>Mucorineae</taxon>
        <taxon>Rhizopodaceae</taxon>
        <taxon>Rhizopus</taxon>
    </lineage>
</organism>
<comment type="caution">
    <text evidence="2">The sequence shown here is derived from an EMBL/GenBank/DDBJ whole genome shotgun (WGS) entry which is preliminary data.</text>
</comment>
<accession>A0A9P7CEH2</accession>
<sequence length="313" mass="36346">MNVNYDQLLFYNNPFIPRNANQALIFQNDHLHHQHHLPNNHNIDLVDSNEHVMPALALNQVHYNNTLGTNQLVTMVTSRNRNHSRHVQVNGYYNNSADQQQDLIRLIQQTIRQELNNQQNHLQPNRNNRNNRYNNNNYNNNRIGGSGNYDNNGRYTNSNSNYTSNQRRSYDHPMNQDQPVRPERPPEVVTTAPYPNNRPTNKDKGKQKANPIITKKMTTRSHIEEINNPVQPQQVKASRTEAMDTDMPIQDKPTKPKASRSRRTEPDIKYDIVSDVLKQKANIEIGDLITVAPTLRRKLVVGCKPKRKLYTQL</sequence>
<evidence type="ECO:0000313" key="2">
    <source>
        <dbReference type="EMBL" id="KAG1548720.1"/>
    </source>
</evidence>
<dbReference type="AlphaFoldDB" id="A0A9P7CEH2"/>
<gene>
    <name evidence="2" type="ORF">G6F50_013419</name>
</gene>
<dbReference type="Proteomes" id="UP000740926">
    <property type="component" value="Unassembled WGS sequence"/>
</dbReference>
<feature type="region of interest" description="Disordered" evidence="1">
    <location>
        <begin position="231"/>
        <end position="266"/>
    </location>
</feature>
<evidence type="ECO:0000256" key="1">
    <source>
        <dbReference type="SAM" id="MobiDB-lite"/>
    </source>
</evidence>
<proteinExistence type="predicted"/>
<feature type="region of interest" description="Disordered" evidence="1">
    <location>
        <begin position="117"/>
        <end position="208"/>
    </location>
</feature>
<feature type="compositionally biased region" description="Low complexity" evidence="1">
    <location>
        <begin position="125"/>
        <end position="142"/>
    </location>
</feature>
<dbReference type="EMBL" id="JAANIU010005269">
    <property type="protein sequence ID" value="KAG1548720.1"/>
    <property type="molecule type" value="Genomic_DNA"/>
</dbReference>
<name>A0A9P7CEH2_9FUNG</name>
<keyword evidence="3" id="KW-1185">Reference proteome</keyword>
<feature type="compositionally biased region" description="Low complexity" evidence="1">
    <location>
        <begin position="151"/>
        <end position="167"/>
    </location>
</feature>
<reference evidence="2 3" key="1">
    <citation type="journal article" date="2020" name="Microb. Genom.">
        <title>Genetic diversity of clinical and environmental Mucorales isolates obtained from an investigation of mucormycosis cases among solid organ transplant recipients.</title>
        <authorList>
            <person name="Nguyen M.H."/>
            <person name="Kaul D."/>
            <person name="Muto C."/>
            <person name="Cheng S.J."/>
            <person name="Richter R.A."/>
            <person name="Bruno V.M."/>
            <person name="Liu G."/>
            <person name="Beyhan S."/>
            <person name="Sundermann A.J."/>
            <person name="Mounaud S."/>
            <person name="Pasculle A.W."/>
            <person name="Nierman W.C."/>
            <person name="Driscoll E."/>
            <person name="Cumbie R."/>
            <person name="Clancy C.J."/>
            <person name="Dupont C.L."/>
        </authorList>
    </citation>
    <scope>NUCLEOTIDE SEQUENCE [LARGE SCALE GENOMIC DNA]</scope>
    <source>
        <strain evidence="2 3">GL24</strain>
    </source>
</reference>
<protein>
    <submittedName>
        <fullName evidence="2">Uncharacterized protein</fullName>
    </submittedName>
</protein>
<evidence type="ECO:0000313" key="3">
    <source>
        <dbReference type="Proteomes" id="UP000740926"/>
    </source>
</evidence>